<dbReference type="RefSeq" id="WP_132971195.1">
    <property type="nucleotide sequence ID" value="NZ_SMFX01000001.1"/>
</dbReference>
<keyword evidence="7 8" id="KW-0131">Cell cycle</keyword>
<evidence type="ECO:0000256" key="4">
    <source>
        <dbReference type="ARBA" id="ARBA00022692"/>
    </source>
</evidence>
<comment type="similarity">
    <text evidence="8">Belongs to the FtsL family.</text>
</comment>
<keyword evidence="2 8" id="KW-1003">Cell membrane</keyword>
<dbReference type="NCBIfam" id="TIGR02209">
    <property type="entry name" value="ftsL_broad"/>
    <property type="match status" value="1"/>
</dbReference>
<evidence type="ECO:0000313" key="11">
    <source>
        <dbReference type="Proteomes" id="UP000295707"/>
    </source>
</evidence>
<evidence type="ECO:0000256" key="8">
    <source>
        <dbReference type="HAMAP-Rule" id="MF_00910"/>
    </source>
</evidence>
<evidence type="ECO:0000256" key="1">
    <source>
        <dbReference type="ARBA" id="ARBA00004401"/>
    </source>
</evidence>
<keyword evidence="5 8" id="KW-1133">Transmembrane helix</keyword>
<keyword evidence="8" id="KW-0997">Cell inner membrane</keyword>
<proteinExistence type="inferred from homology"/>
<keyword evidence="3 8" id="KW-0132">Cell division</keyword>
<keyword evidence="11" id="KW-1185">Reference proteome</keyword>
<dbReference type="GO" id="GO:0005886">
    <property type="term" value="C:plasma membrane"/>
    <property type="evidence" value="ECO:0007669"/>
    <property type="project" value="UniProtKB-SubCell"/>
</dbReference>
<keyword evidence="6 8" id="KW-0472">Membrane</keyword>
<dbReference type="InterPro" id="IPR011922">
    <property type="entry name" value="Cell_div_FtsL"/>
</dbReference>
<name>A0A4R1H7X1_9GAMM</name>
<keyword evidence="4 8" id="KW-0812">Transmembrane</keyword>
<evidence type="ECO:0000313" key="10">
    <source>
        <dbReference type="EMBL" id="TCK17308.1"/>
    </source>
</evidence>
<dbReference type="GO" id="GO:0032153">
    <property type="term" value="C:cell division site"/>
    <property type="evidence" value="ECO:0007669"/>
    <property type="project" value="UniProtKB-UniRule"/>
</dbReference>
<organism evidence="10 11">
    <name type="scientific">Thiogranum longum</name>
    <dbReference type="NCBI Taxonomy" id="1537524"/>
    <lineage>
        <taxon>Bacteria</taxon>
        <taxon>Pseudomonadati</taxon>
        <taxon>Pseudomonadota</taxon>
        <taxon>Gammaproteobacteria</taxon>
        <taxon>Chromatiales</taxon>
        <taxon>Ectothiorhodospiraceae</taxon>
        <taxon>Thiogranum</taxon>
    </lineage>
</organism>
<comment type="subunit">
    <text evidence="8">Part of a complex composed of FtsB, FtsL and FtsQ.</text>
</comment>
<dbReference type="AlphaFoldDB" id="A0A4R1H7X1"/>
<reference evidence="10 11" key="1">
    <citation type="submission" date="2019-03" db="EMBL/GenBank/DDBJ databases">
        <title>Genomic Encyclopedia of Type Strains, Phase IV (KMG-IV): sequencing the most valuable type-strain genomes for metagenomic binning, comparative biology and taxonomic classification.</title>
        <authorList>
            <person name="Goeker M."/>
        </authorList>
    </citation>
    <scope>NUCLEOTIDE SEQUENCE [LARGE SCALE GENOMIC DNA]</scope>
    <source>
        <strain evidence="10 11">DSM 19610</strain>
    </source>
</reference>
<comment type="caution">
    <text evidence="10">The sequence shown here is derived from an EMBL/GenBank/DDBJ whole genome shotgun (WGS) entry which is preliminary data.</text>
</comment>
<accession>A0A4R1H7X1</accession>
<evidence type="ECO:0000256" key="3">
    <source>
        <dbReference type="ARBA" id="ARBA00022618"/>
    </source>
</evidence>
<evidence type="ECO:0000256" key="5">
    <source>
        <dbReference type="ARBA" id="ARBA00022989"/>
    </source>
</evidence>
<dbReference type="Pfam" id="PF04999">
    <property type="entry name" value="FtsL"/>
    <property type="match status" value="1"/>
</dbReference>
<protein>
    <recommendedName>
        <fullName evidence="8 9">Cell division protein FtsL</fullName>
    </recommendedName>
</protein>
<dbReference type="GO" id="GO:0043093">
    <property type="term" value="P:FtsZ-dependent cytokinesis"/>
    <property type="evidence" value="ECO:0007669"/>
    <property type="project" value="UniProtKB-UniRule"/>
</dbReference>
<evidence type="ECO:0000256" key="9">
    <source>
        <dbReference type="NCBIfam" id="TIGR02209"/>
    </source>
</evidence>
<dbReference type="EMBL" id="SMFX01000001">
    <property type="protein sequence ID" value="TCK17308.1"/>
    <property type="molecule type" value="Genomic_DNA"/>
</dbReference>
<comment type="subcellular location">
    <subcellularLocation>
        <location evidence="8">Cell inner membrane</location>
        <topology evidence="8">Single-pass type II membrane protein</topology>
    </subcellularLocation>
    <subcellularLocation>
        <location evidence="1">Cell membrane</location>
        <topology evidence="1">Single-pass type II membrane protein</topology>
    </subcellularLocation>
    <text evidence="8">Localizes to the division septum where it forms a ring structure.</text>
</comment>
<dbReference type="PANTHER" id="PTHR37479:SF1">
    <property type="entry name" value="CELL DIVISION PROTEIN FTSL"/>
    <property type="match status" value="1"/>
</dbReference>
<evidence type="ECO:0000256" key="2">
    <source>
        <dbReference type="ARBA" id="ARBA00022475"/>
    </source>
</evidence>
<gene>
    <name evidence="8" type="primary">ftsL</name>
    <name evidence="10" type="ORF">DFR30_0536</name>
</gene>
<evidence type="ECO:0000256" key="6">
    <source>
        <dbReference type="ARBA" id="ARBA00023136"/>
    </source>
</evidence>
<comment type="function">
    <text evidence="8">Essential cell division protein. May link together the upstream cell division proteins, which are predominantly cytoplasmic, with the downstream cell division proteins, which are predominantly periplasmic.</text>
</comment>
<dbReference type="HAMAP" id="MF_00910">
    <property type="entry name" value="FtsL"/>
    <property type="match status" value="1"/>
</dbReference>
<dbReference type="PANTHER" id="PTHR37479">
    <property type="entry name" value="CELL DIVISION PROTEIN FTSL"/>
    <property type="match status" value="1"/>
</dbReference>
<dbReference type="OrthoDB" id="5298556at2"/>
<sequence>MRALLFPVLLVAVIVSAMSAAWSRHESRKLFNQLQQLEGERDAMNVEWGQLQLEQSTYTTHGKIESAARERLGMHIPGAQQVMILKP</sequence>
<evidence type="ECO:0000256" key="7">
    <source>
        <dbReference type="ARBA" id="ARBA00023306"/>
    </source>
</evidence>
<dbReference type="Proteomes" id="UP000295707">
    <property type="component" value="Unassembled WGS sequence"/>
</dbReference>